<dbReference type="RefSeq" id="WP_059072342.1">
    <property type="nucleotide sequence ID" value="NZ_LNAL01000008.1"/>
</dbReference>
<organism evidence="1 2">
    <name type="scientific">Solirubrum puertoriconensis</name>
    <dbReference type="NCBI Taxonomy" id="1751427"/>
    <lineage>
        <taxon>Bacteria</taxon>
        <taxon>Pseudomonadati</taxon>
        <taxon>Bacteroidota</taxon>
        <taxon>Cytophagia</taxon>
        <taxon>Cytophagales</taxon>
    </lineage>
</organism>
<proteinExistence type="predicted"/>
<keyword evidence="2" id="KW-1185">Reference proteome</keyword>
<reference evidence="1 2" key="1">
    <citation type="submission" date="2015-11" db="EMBL/GenBank/DDBJ databases">
        <title>Solirubrum puertoriconensis gen. nov. an environmental bacteria isolated in Puerto Rico.</title>
        <authorList>
            <person name="Cuebas-Irizarry M.F."/>
            <person name="Montalvo-Rodriguez R."/>
        </authorList>
    </citation>
    <scope>NUCLEOTIDE SEQUENCE [LARGE SCALE GENOMIC DNA]</scope>
    <source>
        <strain evidence="1 2">MC1A</strain>
    </source>
</reference>
<sequence length="65" mass="7072">MRLKRLSELPPSIQGMLDKLLLAALVLIVLISMRSCVRNVADAIGLGTLTASEHQARERADLTSD</sequence>
<evidence type="ECO:0000313" key="2">
    <source>
        <dbReference type="Proteomes" id="UP000054223"/>
    </source>
</evidence>
<dbReference type="EMBL" id="LNAL01000008">
    <property type="protein sequence ID" value="KUG06647.1"/>
    <property type="molecule type" value="Genomic_DNA"/>
</dbReference>
<protein>
    <submittedName>
        <fullName evidence="1">Uncharacterized protein</fullName>
    </submittedName>
</protein>
<dbReference type="AlphaFoldDB" id="A0A9X0HIU0"/>
<comment type="caution">
    <text evidence="1">The sequence shown here is derived from an EMBL/GenBank/DDBJ whole genome shotgun (WGS) entry which is preliminary data.</text>
</comment>
<accession>A0A9X0HIU0</accession>
<name>A0A9X0HIU0_SOLP1</name>
<gene>
    <name evidence="1" type="ORF">ASU33_04705</name>
</gene>
<dbReference type="Proteomes" id="UP000054223">
    <property type="component" value="Unassembled WGS sequence"/>
</dbReference>
<evidence type="ECO:0000313" key="1">
    <source>
        <dbReference type="EMBL" id="KUG06647.1"/>
    </source>
</evidence>